<dbReference type="PANTHER" id="PTHR34883:SF4">
    <property type="entry name" value="CUPREDOXIN"/>
    <property type="match status" value="1"/>
</dbReference>
<reference evidence="3 4" key="1">
    <citation type="submission" date="2017-04" db="EMBL/GenBank/DDBJ databases">
        <title>Draft genome sequence of Tuber borchii Vittad., a whitish edible truffle.</title>
        <authorList>
            <consortium name="DOE Joint Genome Institute"/>
            <person name="Murat C."/>
            <person name="Kuo A."/>
            <person name="Barry K.W."/>
            <person name="Clum A."/>
            <person name="Dockter R.B."/>
            <person name="Fauchery L."/>
            <person name="Iotti M."/>
            <person name="Kohler A."/>
            <person name="Labutti K."/>
            <person name="Lindquist E.A."/>
            <person name="Lipzen A."/>
            <person name="Ohm R.A."/>
            <person name="Wang M."/>
            <person name="Grigoriev I.V."/>
            <person name="Zambonelli A."/>
            <person name="Martin F.M."/>
        </authorList>
    </citation>
    <scope>NUCLEOTIDE SEQUENCE [LARGE SCALE GENOMIC DNA]</scope>
    <source>
        <strain evidence="3 4">Tbo3840</strain>
    </source>
</reference>
<evidence type="ECO:0000313" key="4">
    <source>
        <dbReference type="Proteomes" id="UP000244722"/>
    </source>
</evidence>
<dbReference type="InterPro" id="IPR008972">
    <property type="entry name" value="Cupredoxin"/>
</dbReference>
<dbReference type="Proteomes" id="UP000244722">
    <property type="component" value="Unassembled WGS sequence"/>
</dbReference>
<dbReference type="CDD" id="cd00920">
    <property type="entry name" value="Cupredoxin"/>
    <property type="match status" value="2"/>
</dbReference>
<dbReference type="OrthoDB" id="1921208at2759"/>
<dbReference type="SUPFAM" id="SSF49503">
    <property type="entry name" value="Cupredoxins"/>
    <property type="match status" value="2"/>
</dbReference>
<dbReference type="EMBL" id="NESQ01000141">
    <property type="protein sequence ID" value="PUU77784.1"/>
    <property type="molecule type" value="Genomic_DNA"/>
</dbReference>
<dbReference type="PANTHER" id="PTHR34883">
    <property type="entry name" value="SERINE-RICH PROTEIN, PUTATIVE-RELATED-RELATED"/>
    <property type="match status" value="1"/>
</dbReference>
<feature type="region of interest" description="Disordered" evidence="1">
    <location>
        <begin position="514"/>
        <end position="561"/>
    </location>
</feature>
<keyword evidence="2" id="KW-0732">Signal</keyword>
<feature type="compositionally biased region" description="Low complexity" evidence="1">
    <location>
        <begin position="514"/>
        <end position="551"/>
    </location>
</feature>
<dbReference type="InterPro" id="IPR052953">
    <property type="entry name" value="Ser-rich/MCO-related"/>
</dbReference>
<sequence length="611" mass="62711">MRTSKHSRSGTGLLILAALQTFGFGVVRATAPSEYPPPEPVTMTSISVASVATETLLSHIIQTETRTQQIAGVPMLTSSPPPPAAVIHTSPLPVIIVTRTTTVPCDTTTPIGGAAAGTAAAATHTVTVGGTAGLVYTPPQVSAAVGDLVHFIFMSNNHSVTQSTFAAPCNRLATGMDSDLRPNLNNSVVPPPFWAYTVMTTEPTWWYCKQRVGNHCGQGMVFAINPTADKTFQMFKDTAIKINGTVSSATTPAATGTKTATALTTVLPSATAGGSSAATTHTVTVGGTAGLVYTPPQVSAAVGDLVHFIFMSNNHSVTQSTFAAPCNRLATGMDSDLRPNLNNSVVPPPFWAYTVMTTEPTWWYCKQRVGNHCGQGMVFAINPTADKTFQMFKDTAIKINGTVSSSATTTPAATGATKTATALTTVLPSATAGGGGSGAGAGNEACKCQCFCPTAAYKASTQINAQLQSTTMQTISTPPAVAVVTNATILPSMIYSPSLSSLSSIPTALSLDTTTTKPISTSSTSKSTPAPTLKGTPTALAAETPKTTTTTTPPPSNPNSVGYSSSLVLGLGGVKSTSFSQMNVDFNTYSSLGGLKSVLNLSVAPAPTPRA</sequence>
<protein>
    <recommendedName>
        <fullName evidence="5">Cupredoxin</fullName>
    </recommendedName>
</protein>
<feature type="chain" id="PRO_5015648880" description="Cupredoxin" evidence="2">
    <location>
        <begin position="30"/>
        <end position="611"/>
    </location>
</feature>
<dbReference type="STRING" id="42251.A0A2T6ZQS2"/>
<comment type="caution">
    <text evidence="3">The sequence shown here is derived from an EMBL/GenBank/DDBJ whole genome shotgun (WGS) entry which is preliminary data.</text>
</comment>
<organism evidence="3 4">
    <name type="scientific">Tuber borchii</name>
    <name type="common">White truffle</name>
    <dbReference type="NCBI Taxonomy" id="42251"/>
    <lineage>
        <taxon>Eukaryota</taxon>
        <taxon>Fungi</taxon>
        <taxon>Dikarya</taxon>
        <taxon>Ascomycota</taxon>
        <taxon>Pezizomycotina</taxon>
        <taxon>Pezizomycetes</taxon>
        <taxon>Pezizales</taxon>
        <taxon>Tuberaceae</taxon>
        <taxon>Tuber</taxon>
    </lineage>
</organism>
<accession>A0A2T6ZQS2</accession>
<keyword evidence="4" id="KW-1185">Reference proteome</keyword>
<feature type="signal peptide" evidence="2">
    <location>
        <begin position="1"/>
        <end position="29"/>
    </location>
</feature>
<proteinExistence type="predicted"/>
<evidence type="ECO:0000256" key="2">
    <source>
        <dbReference type="SAM" id="SignalP"/>
    </source>
</evidence>
<dbReference type="AlphaFoldDB" id="A0A2T6ZQS2"/>
<gene>
    <name evidence="3" type="ORF">B9Z19DRAFT_1127824</name>
</gene>
<evidence type="ECO:0008006" key="5">
    <source>
        <dbReference type="Google" id="ProtNLM"/>
    </source>
</evidence>
<name>A0A2T6ZQS2_TUBBO</name>
<evidence type="ECO:0000256" key="1">
    <source>
        <dbReference type="SAM" id="MobiDB-lite"/>
    </source>
</evidence>
<dbReference type="Gene3D" id="2.60.40.420">
    <property type="entry name" value="Cupredoxins - blue copper proteins"/>
    <property type="match status" value="2"/>
</dbReference>
<evidence type="ECO:0000313" key="3">
    <source>
        <dbReference type="EMBL" id="PUU77784.1"/>
    </source>
</evidence>